<dbReference type="OrthoDB" id="1683266at2"/>
<proteinExistence type="predicted"/>
<dbReference type="EMBL" id="LGTC01000001">
    <property type="protein sequence ID" value="KNY29192.1"/>
    <property type="molecule type" value="Genomic_DNA"/>
</dbReference>
<evidence type="ECO:0000313" key="2">
    <source>
        <dbReference type="Proteomes" id="UP000036923"/>
    </source>
</evidence>
<keyword evidence="2" id="KW-1185">Reference proteome</keyword>
<dbReference type="eggNOG" id="ENOG50338CT">
    <property type="taxonomic scope" value="Bacteria"/>
</dbReference>
<organism evidence="1 2">
    <name type="scientific">Pseudobacteroides cellulosolvens ATCC 35603 = DSM 2933</name>
    <dbReference type="NCBI Taxonomy" id="398512"/>
    <lineage>
        <taxon>Bacteria</taxon>
        <taxon>Bacillati</taxon>
        <taxon>Bacillota</taxon>
        <taxon>Clostridia</taxon>
        <taxon>Eubacteriales</taxon>
        <taxon>Oscillospiraceae</taxon>
        <taxon>Pseudobacteroides</taxon>
    </lineage>
</organism>
<comment type="caution">
    <text evidence="1">The sequence shown here is derived from an EMBL/GenBank/DDBJ whole genome shotgun (WGS) entry which is preliminary data.</text>
</comment>
<gene>
    <name evidence="1" type="ORF">Bccel_4466</name>
</gene>
<accession>A0A0L6JUW2</accession>
<sequence length="95" mass="10903">MEPSQIVCPSCKSNILTAKYEAKYVYSYIIDSNAPGLKNKEELLPFLYDNREQVEARQYIKCESCGKQFPCFFSTKSSGIDYNDLQKILSNDNNI</sequence>
<protein>
    <submittedName>
        <fullName evidence="1">Uncharacterized protein</fullName>
    </submittedName>
</protein>
<dbReference type="RefSeq" id="WP_036944883.1">
    <property type="nucleotide sequence ID" value="NZ_JQKC01000037.1"/>
</dbReference>
<dbReference type="Proteomes" id="UP000036923">
    <property type="component" value="Unassembled WGS sequence"/>
</dbReference>
<evidence type="ECO:0000313" key="1">
    <source>
        <dbReference type="EMBL" id="KNY29192.1"/>
    </source>
</evidence>
<reference evidence="2" key="1">
    <citation type="submission" date="2015-07" db="EMBL/GenBank/DDBJ databases">
        <title>Near-Complete Genome Sequence of the Cellulolytic Bacterium Bacteroides (Pseudobacteroides) cellulosolvens ATCC 35603.</title>
        <authorList>
            <person name="Dassa B."/>
            <person name="Utturkar S.M."/>
            <person name="Klingeman D.M."/>
            <person name="Hurt R.A."/>
            <person name="Keller M."/>
            <person name="Xu J."/>
            <person name="Reddy Y.H.K."/>
            <person name="Borovok I."/>
            <person name="Grinberg I.R."/>
            <person name="Lamed R."/>
            <person name="Zhivin O."/>
            <person name="Bayer E.A."/>
            <person name="Brown S.D."/>
        </authorList>
    </citation>
    <scope>NUCLEOTIDE SEQUENCE [LARGE SCALE GENOMIC DNA]</scope>
    <source>
        <strain evidence="2">DSM 2933</strain>
    </source>
</reference>
<dbReference type="AlphaFoldDB" id="A0A0L6JUW2"/>
<name>A0A0L6JUW2_9FIRM</name>